<dbReference type="GO" id="GO:0016740">
    <property type="term" value="F:transferase activity"/>
    <property type="evidence" value="ECO:0007669"/>
    <property type="project" value="UniProtKB-KW"/>
</dbReference>
<gene>
    <name evidence="2" type="ORF">SAMN02745781_02737</name>
</gene>
<proteinExistence type="predicted"/>
<keyword evidence="2" id="KW-0808">Transferase</keyword>
<dbReference type="AlphaFoldDB" id="A0A1M5D208"/>
<accession>A0A1M5D208</accession>
<dbReference type="PANTHER" id="PTHR43685:SF13">
    <property type="entry name" value="O ANTIGEN BIOSYNTHESIS RHAMNOSYLTRANSFERASE RFBN"/>
    <property type="match status" value="1"/>
</dbReference>
<evidence type="ECO:0000313" key="3">
    <source>
        <dbReference type="Proteomes" id="UP000184159"/>
    </source>
</evidence>
<feature type="domain" description="Glycosyltransferase 2-like" evidence="1">
    <location>
        <begin position="5"/>
        <end position="172"/>
    </location>
</feature>
<dbReference type="Gene3D" id="3.90.550.10">
    <property type="entry name" value="Spore Coat Polysaccharide Biosynthesis Protein SpsA, Chain A"/>
    <property type="match status" value="1"/>
</dbReference>
<evidence type="ECO:0000313" key="2">
    <source>
        <dbReference type="EMBL" id="SHF61063.1"/>
    </source>
</evidence>
<keyword evidence="3" id="KW-1185">Reference proteome</keyword>
<dbReference type="InterPro" id="IPR001173">
    <property type="entry name" value="Glyco_trans_2-like"/>
</dbReference>
<dbReference type="InterPro" id="IPR050834">
    <property type="entry name" value="Glycosyltransf_2"/>
</dbReference>
<protein>
    <submittedName>
        <fullName evidence="2">Rhamnosyltransferase</fullName>
    </submittedName>
</protein>
<dbReference type="SUPFAM" id="SSF53448">
    <property type="entry name" value="Nucleotide-diphospho-sugar transferases"/>
    <property type="match status" value="1"/>
</dbReference>
<dbReference type="Pfam" id="PF00535">
    <property type="entry name" value="Glycos_transf_2"/>
    <property type="match status" value="1"/>
</dbReference>
<dbReference type="EMBL" id="FQUH01000013">
    <property type="protein sequence ID" value="SHF61063.1"/>
    <property type="molecule type" value="Genomic_DNA"/>
</dbReference>
<dbReference type="Proteomes" id="UP000184159">
    <property type="component" value="Unassembled WGS sequence"/>
</dbReference>
<dbReference type="PANTHER" id="PTHR43685">
    <property type="entry name" value="GLYCOSYLTRANSFERASE"/>
    <property type="match status" value="1"/>
</dbReference>
<dbReference type="RefSeq" id="WP_072960436.1">
    <property type="nucleotide sequence ID" value="NZ_FQUH01000013.1"/>
</dbReference>
<reference evidence="3" key="1">
    <citation type="submission" date="2016-11" db="EMBL/GenBank/DDBJ databases">
        <authorList>
            <person name="Varghese N."/>
            <person name="Submissions S."/>
        </authorList>
    </citation>
    <scope>NUCLEOTIDE SEQUENCE [LARGE SCALE GENOMIC DNA]</scope>
    <source>
        <strain evidence="3">DSM 21264</strain>
    </source>
</reference>
<organism evidence="2 3">
    <name type="scientific">Vibrio gazogenes DSM 21264 = NBRC 103151</name>
    <dbReference type="NCBI Taxonomy" id="1123492"/>
    <lineage>
        <taxon>Bacteria</taxon>
        <taxon>Pseudomonadati</taxon>
        <taxon>Pseudomonadota</taxon>
        <taxon>Gammaproteobacteria</taxon>
        <taxon>Vibrionales</taxon>
        <taxon>Vibrionaceae</taxon>
        <taxon>Vibrio</taxon>
    </lineage>
</organism>
<dbReference type="GO" id="GO:0044010">
    <property type="term" value="P:single-species biofilm formation"/>
    <property type="evidence" value="ECO:0007669"/>
    <property type="project" value="TreeGrafter"/>
</dbReference>
<dbReference type="InterPro" id="IPR029044">
    <property type="entry name" value="Nucleotide-diphossugar_trans"/>
</dbReference>
<evidence type="ECO:0000259" key="1">
    <source>
        <dbReference type="Pfam" id="PF00535"/>
    </source>
</evidence>
<sequence>MTKVSIFVPTYNAGALWSNWISLYHQCAIYEPIRLFCIDSASSDQTRVLIESTAFQVIEIKKEDFNHGGTRNLSLSLSDDDIFLFMTQDALLVSKESIAEMIKPFADNSVAAVCGRQLPHDDANPIARHLRLFNYPEQSRVVSKKDSQAYGLKTVFLSNSFAAYRASALRSLGGFPNDVIFGEDMYLAAKMILNGYKIAYADKACVKHSHNYTLMQELRRYFDIGVYHATEPWIQQEFGGAGGEGKRFIISELKYLLKHAPLWIPRACITNLCKIIGYKLGKNYKSVPHSLRLKLSMHKAYWSQKQR</sequence>
<name>A0A1M5D208_VIBGA</name>